<dbReference type="SUPFAM" id="SSF117281">
    <property type="entry name" value="Kelch motif"/>
    <property type="match status" value="1"/>
</dbReference>
<dbReference type="InterPro" id="IPR006652">
    <property type="entry name" value="Kelch_1"/>
</dbReference>
<dbReference type="Proteomes" id="UP001209878">
    <property type="component" value="Unassembled WGS sequence"/>
</dbReference>
<dbReference type="InterPro" id="IPR015915">
    <property type="entry name" value="Kelch-typ_b-propeller"/>
</dbReference>
<gene>
    <name evidence="3" type="ORF">NP493_785g01001</name>
</gene>
<evidence type="ECO:0000256" key="2">
    <source>
        <dbReference type="ARBA" id="ARBA00022737"/>
    </source>
</evidence>
<evidence type="ECO:0000256" key="1">
    <source>
        <dbReference type="ARBA" id="ARBA00022441"/>
    </source>
</evidence>
<dbReference type="EMBL" id="JAODUO010000783">
    <property type="protein sequence ID" value="KAK2174685.1"/>
    <property type="molecule type" value="Genomic_DNA"/>
</dbReference>
<dbReference type="Pfam" id="PF01344">
    <property type="entry name" value="Kelch_1"/>
    <property type="match status" value="2"/>
</dbReference>
<keyword evidence="2" id="KW-0677">Repeat</keyword>
<evidence type="ECO:0000313" key="4">
    <source>
        <dbReference type="Proteomes" id="UP001209878"/>
    </source>
</evidence>
<comment type="caution">
    <text evidence="3">The sequence shown here is derived from an EMBL/GenBank/DDBJ whole genome shotgun (WGS) entry which is preliminary data.</text>
</comment>
<dbReference type="SMART" id="SM00612">
    <property type="entry name" value="Kelch"/>
    <property type="match status" value="2"/>
</dbReference>
<sequence>MTTPRYGHRSVLVGKHVIVVGGKDGNNKATASTEQFSLTKHQWLTLGDMPEVCDLSAAVSLGQYIYLVGGFSRSCLRYDPATDSWRKLSQPRLEHGNAPAVM</sequence>
<dbReference type="PANTHER" id="PTHR46260:SF3">
    <property type="entry name" value="RING-TYPE DOMAIN-CONTAINING PROTEIN"/>
    <property type="match status" value="1"/>
</dbReference>
<dbReference type="InterPro" id="IPR051746">
    <property type="entry name" value="Kelch_domain_containing_8"/>
</dbReference>
<keyword evidence="1" id="KW-0880">Kelch repeat</keyword>
<organism evidence="3 4">
    <name type="scientific">Ridgeia piscesae</name>
    <name type="common">Tubeworm</name>
    <dbReference type="NCBI Taxonomy" id="27915"/>
    <lineage>
        <taxon>Eukaryota</taxon>
        <taxon>Metazoa</taxon>
        <taxon>Spiralia</taxon>
        <taxon>Lophotrochozoa</taxon>
        <taxon>Annelida</taxon>
        <taxon>Polychaeta</taxon>
        <taxon>Sedentaria</taxon>
        <taxon>Canalipalpata</taxon>
        <taxon>Sabellida</taxon>
        <taxon>Siboglinidae</taxon>
        <taxon>Ridgeia</taxon>
    </lineage>
</organism>
<evidence type="ECO:0000313" key="3">
    <source>
        <dbReference type="EMBL" id="KAK2174685.1"/>
    </source>
</evidence>
<name>A0AAD9NLR6_RIDPI</name>
<protein>
    <submittedName>
        <fullName evidence="3">Uncharacterized protein</fullName>
    </submittedName>
</protein>
<dbReference type="AlphaFoldDB" id="A0AAD9NLR6"/>
<keyword evidence="4" id="KW-1185">Reference proteome</keyword>
<dbReference type="PANTHER" id="PTHR46260">
    <property type="entry name" value="RING-TYPE DOMAIN-CONTAINING PROTEIN"/>
    <property type="match status" value="1"/>
</dbReference>
<proteinExistence type="predicted"/>
<reference evidence="3" key="1">
    <citation type="journal article" date="2023" name="Mol. Biol. Evol.">
        <title>Third-Generation Sequencing Reveals the Adaptive Role of the Epigenome in Three Deep-Sea Polychaetes.</title>
        <authorList>
            <person name="Perez M."/>
            <person name="Aroh O."/>
            <person name="Sun Y."/>
            <person name="Lan Y."/>
            <person name="Juniper S.K."/>
            <person name="Young C.R."/>
            <person name="Angers B."/>
            <person name="Qian P.Y."/>
        </authorList>
    </citation>
    <scope>NUCLEOTIDE SEQUENCE</scope>
    <source>
        <strain evidence="3">R07B-5</strain>
    </source>
</reference>
<dbReference type="Gene3D" id="2.120.10.80">
    <property type="entry name" value="Kelch-type beta propeller"/>
    <property type="match status" value="1"/>
</dbReference>
<accession>A0AAD9NLR6</accession>